<keyword evidence="2" id="KW-1185">Reference proteome</keyword>
<gene>
    <name evidence="1" type="ORF">T11_10178</name>
</gene>
<sequence length="68" mass="7840">MKNVENWQMLTIISALLTNASIWRILFTGGVDLEINHVSVVLYYCSYVAMDMKQEFDKRLAKIVAEKS</sequence>
<evidence type="ECO:0000313" key="1">
    <source>
        <dbReference type="EMBL" id="KRZ03618.1"/>
    </source>
</evidence>
<dbReference type="Proteomes" id="UP000055024">
    <property type="component" value="Unassembled WGS sequence"/>
</dbReference>
<dbReference type="AlphaFoldDB" id="A0A0V1GZB1"/>
<dbReference type="EMBL" id="JYDP01000187">
    <property type="protein sequence ID" value="KRZ03618.1"/>
    <property type="molecule type" value="Genomic_DNA"/>
</dbReference>
<reference evidence="1 2" key="1">
    <citation type="submission" date="2015-01" db="EMBL/GenBank/DDBJ databases">
        <title>Evolution of Trichinella species and genotypes.</title>
        <authorList>
            <person name="Korhonen P.K."/>
            <person name="Edoardo P."/>
            <person name="Giuseppe L.R."/>
            <person name="Gasser R.B."/>
        </authorList>
    </citation>
    <scope>NUCLEOTIDE SEQUENCE [LARGE SCALE GENOMIC DNA]</scope>
    <source>
        <strain evidence="1">ISS1029</strain>
    </source>
</reference>
<name>A0A0V1GZB1_9BILA</name>
<evidence type="ECO:0000313" key="2">
    <source>
        <dbReference type="Proteomes" id="UP000055024"/>
    </source>
</evidence>
<organism evidence="1 2">
    <name type="scientific">Trichinella zimbabwensis</name>
    <dbReference type="NCBI Taxonomy" id="268475"/>
    <lineage>
        <taxon>Eukaryota</taxon>
        <taxon>Metazoa</taxon>
        <taxon>Ecdysozoa</taxon>
        <taxon>Nematoda</taxon>
        <taxon>Enoplea</taxon>
        <taxon>Dorylaimia</taxon>
        <taxon>Trichinellida</taxon>
        <taxon>Trichinellidae</taxon>
        <taxon>Trichinella</taxon>
    </lineage>
</organism>
<accession>A0A0V1GZB1</accession>
<comment type="caution">
    <text evidence="1">The sequence shown here is derived from an EMBL/GenBank/DDBJ whole genome shotgun (WGS) entry which is preliminary data.</text>
</comment>
<protein>
    <submittedName>
        <fullName evidence="1">Uncharacterized protein</fullName>
    </submittedName>
</protein>
<proteinExistence type="predicted"/>